<name>A0A6M2F754_9ROSI</name>
<dbReference type="Gene3D" id="1.10.110.10">
    <property type="entry name" value="Plant lipid-transfer and hydrophobic proteins"/>
    <property type="match status" value="1"/>
</dbReference>
<evidence type="ECO:0000259" key="11">
    <source>
        <dbReference type="SMART" id="SM00499"/>
    </source>
</evidence>
<evidence type="ECO:0000256" key="1">
    <source>
        <dbReference type="ARBA" id="ARBA00004609"/>
    </source>
</evidence>
<accession>A0A6M2F754</accession>
<proteinExistence type="inferred from homology"/>
<evidence type="ECO:0000256" key="10">
    <source>
        <dbReference type="SAM" id="SignalP"/>
    </source>
</evidence>
<keyword evidence="5 10" id="KW-0732">Signal</keyword>
<organism evidence="12">
    <name type="scientific">Populus davidiana</name>
    <dbReference type="NCBI Taxonomy" id="266767"/>
    <lineage>
        <taxon>Eukaryota</taxon>
        <taxon>Viridiplantae</taxon>
        <taxon>Streptophyta</taxon>
        <taxon>Embryophyta</taxon>
        <taxon>Tracheophyta</taxon>
        <taxon>Spermatophyta</taxon>
        <taxon>Magnoliopsida</taxon>
        <taxon>eudicotyledons</taxon>
        <taxon>Gunneridae</taxon>
        <taxon>Pentapetalae</taxon>
        <taxon>rosids</taxon>
        <taxon>fabids</taxon>
        <taxon>Malpighiales</taxon>
        <taxon>Salicaceae</taxon>
        <taxon>Saliceae</taxon>
        <taxon>Populus</taxon>
    </lineage>
</organism>
<keyword evidence="9" id="KW-0472">Membrane</keyword>
<evidence type="ECO:0000256" key="6">
    <source>
        <dbReference type="ARBA" id="ARBA00023157"/>
    </source>
</evidence>
<evidence type="ECO:0000256" key="3">
    <source>
        <dbReference type="ARBA" id="ARBA00022475"/>
    </source>
</evidence>
<comment type="subcellular location">
    <subcellularLocation>
        <location evidence="1">Cell membrane</location>
        <topology evidence="1">Lipid-anchor</topology>
        <topology evidence="1">GPI-anchor</topology>
    </subcellularLocation>
</comment>
<evidence type="ECO:0000313" key="12">
    <source>
        <dbReference type="EMBL" id="NUU92791.1"/>
    </source>
</evidence>
<feature type="chain" id="PRO_5026826997" description="Bifunctional inhibitor/plant lipid transfer protein/seed storage helical domain-containing protein" evidence="10">
    <location>
        <begin position="28"/>
        <end position="191"/>
    </location>
</feature>
<dbReference type="Pfam" id="PF14368">
    <property type="entry name" value="LTP_2"/>
    <property type="match status" value="1"/>
</dbReference>
<feature type="signal peptide" evidence="10">
    <location>
        <begin position="1"/>
        <end position="27"/>
    </location>
</feature>
<keyword evidence="9" id="KW-0812">Transmembrane</keyword>
<keyword evidence="6" id="KW-1015">Disulfide bond</keyword>
<dbReference type="GO" id="GO:0005886">
    <property type="term" value="C:plasma membrane"/>
    <property type="evidence" value="ECO:0007669"/>
    <property type="project" value="UniProtKB-SubCell"/>
</dbReference>
<feature type="transmembrane region" description="Helical" evidence="9">
    <location>
        <begin position="164"/>
        <end position="187"/>
    </location>
</feature>
<evidence type="ECO:0000256" key="5">
    <source>
        <dbReference type="ARBA" id="ARBA00022729"/>
    </source>
</evidence>
<keyword evidence="4" id="KW-0336">GPI-anchor</keyword>
<dbReference type="PANTHER" id="PTHR33044">
    <property type="entry name" value="BIFUNCTIONAL INHIBITOR/LIPID-TRANSFER PROTEIN/SEED STORAGE 2S ALBUMIN SUPERFAMILY PROTEIN-RELATED"/>
    <property type="match status" value="1"/>
</dbReference>
<dbReference type="SUPFAM" id="SSF47699">
    <property type="entry name" value="Bifunctional inhibitor/lipid-transfer protein/seed storage 2S albumin"/>
    <property type="match status" value="1"/>
</dbReference>
<dbReference type="InterPro" id="IPR036312">
    <property type="entry name" value="Bifun_inhib/LTP/seed_sf"/>
</dbReference>
<keyword evidence="9" id="KW-1133">Transmembrane helix</keyword>
<dbReference type="CDD" id="cd00010">
    <property type="entry name" value="AAI_LTSS"/>
    <property type="match status" value="1"/>
</dbReference>
<evidence type="ECO:0000256" key="2">
    <source>
        <dbReference type="ARBA" id="ARBA00009748"/>
    </source>
</evidence>
<feature type="domain" description="Bifunctional inhibitor/plant lipid transfer protein/seed storage helical" evidence="11">
    <location>
        <begin position="34"/>
        <end position="115"/>
    </location>
</feature>
<evidence type="ECO:0000256" key="8">
    <source>
        <dbReference type="ARBA" id="ARBA00023288"/>
    </source>
</evidence>
<protein>
    <recommendedName>
        <fullName evidence="11">Bifunctional inhibitor/plant lipid transfer protein/seed storage helical domain-containing protein</fullName>
    </recommendedName>
</protein>
<keyword evidence="8" id="KW-0449">Lipoprotein</keyword>
<dbReference type="InterPro" id="IPR043325">
    <property type="entry name" value="LTSS"/>
</dbReference>
<keyword evidence="3" id="KW-1003">Cell membrane</keyword>
<evidence type="ECO:0000256" key="7">
    <source>
        <dbReference type="ARBA" id="ARBA00023180"/>
    </source>
</evidence>
<keyword evidence="7" id="KW-0325">Glycoprotein</keyword>
<dbReference type="InterPro" id="IPR016140">
    <property type="entry name" value="Bifunc_inhib/LTP/seed_store"/>
</dbReference>
<dbReference type="SMART" id="SM00499">
    <property type="entry name" value="AAI"/>
    <property type="match status" value="1"/>
</dbReference>
<evidence type="ECO:0000256" key="9">
    <source>
        <dbReference type="SAM" id="Phobius"/>
    </source>
</evidence>
<evidence type="ECO:0000256" key="4">
    <source>
        <dbReference type="ARBA" id="ARBA00022622"/>
    </source>
</evidence>
<comment type="similarity">
    <text evidence="2">Belongs to the plant LTP family.</text>
</comment>
<dbReference type="EMBL" id="GILB01012458">
    <property type="protein sequence ID" value="NUU92791.1"/>
    <property type="molecule type" value="Transcribed_RNA"/>
</dbReference>
<dbReference type="GO" id="GO:0098552">
    <property type="term" value="C:side of membrane"/>
    <property type="evidence" value="ECO:0007669"/>
    <property type="project" value="UniProtKB-KW"/>
</dbReference>
<dbReference type="AlphaFoldDB" id="A0A6M2F754"/>
<reference evidence="12" key="1">
    <citation type="submission" date="2020-03" db="EMBL/GenBank/DDBJ databases">
        <authorList>
            <person name="Zhang R."/>
        </authorList>
    </citation>
    <scope>NUCLEOTIDE SEQUENCE</scope>
</reference>
<sequence length="191" mass="19609">MRSQSLVLLGVLLFFASSASVFRAVDGDSLSEECSSAFQKVMGCLSYATGKANTPTKDCCSAVQGIKDSEPKCLCYVMQQAHNGSAQFKSLGLQEAKLLQLPTACQLQNASLSFCPKLLGLSPGSADAAIFTNVSTPATPAASTGTGKSQGGDSGGIQLIRPPLAGLLMIVAAIFVFAFPAGSASMFQVLG</sequence>